<evidence type="ECO:0000313" key="9">
    <source>
        <dbReference type="EMBL" id="WOO78120.1"/>
    </source>
</evidence>
<feature type="transmembrane region" description="Helical" evidence="7">
    <location>
        <begin position="296"/>
        <end position="317"/>
    </location>
</feature>
<dbReference type="InterPro" id="IPR036259">
    <property type="entry name" value="MFS_trans_sf"/>
</dbReference>
<feature type="transmembrane region" description="Helical" evidence="7">
    <location>
        <begin position="74"/>
        <end position="94"/>
    </location>
</feature>
<dbReference type="PANTHER" id="PTHR23508">
    <property type="entry name" value="CARBOXYLIC ACID TRANSPORTER PROTEIN HOMOLOG"/>
    <property type="match status" value="1"/>
</dbReference>
<dbReference type="AlphaFoldDB" id="A0AAF1BHX2"/>
<feature type="transmembrane region" description="Helical" evidence="7">
    <location>
        <begin position="431"/>
        <end position="451"/>
    </location>
</feature>
<dbReference type="PANTHER" id="PTHR23508:SF10">
    <property type="entry name" value="CARBOXYLIC ACID TRANSPORTER PROTEIN HOMOLOG"/>
    <property type="match status" value="1"/>
</dbReference>
<evidence type="ECO:0000256" key="6">
    <source>
        <dbReference type="SAM" id="MobiDB-lite"/>
    </source>
</evidence>
<proteinExistence type="predicted"/>
<dbReference type="FunFam" id="1.20.1250.20:FF:000140">
    <property type="entry name" value="Putative MFS phospholipid transporter"/>
    <property type="match status" value="1"/>
</dbReference>
<evidence type="ECO:0000256" key="3">
    <source>
        <dbReference type="ARBA" id="ARBA00022692"/>
    </source>
</evidence>
<accession>A0AAF1BHX2</accession>
<dbReference type="PROSITE" id="PS50850">
    <property type="entry name" value="MFS"/>
    <property type="match status" value="1"/>
</dbReference>
<evidence type="ECO:0000313" key="10">
    <source>
        <dbReference type="Proteomes" id="UP000827549"/>
    </source>
</evidence>
<sequence>MGLFSKKEAAHDNGESQAPPKGRKLGAVGTIFASGSAMFADGYANAAMGPVLTILSRPDMYKDWLKSGERNKSLLTAMVFAGMVMGQLSFGWISDKIGRKFAMFLCTAIIFVFSILAACSAGPTPQVLINCLIAFRFFLGIGLGGEYPSGSVAAAEATENEGIHKKKQQRLFIWATNSQLDLAFTIAWLVALVLYKIFGDNHLRAVWRGTLLLGAIPPLILLIARMFMEEPQAYKKNSMRHVRIPYWLIIKRYWLKLAAVSIVWFIYNWVTFPFGIYAGIITDKAVGPDATLYQTLAWGALMNAFYVPGTIVGSFISDFIGPKYTMMFGLIMQAIFGFAMSGAYNKLVPASGGSIAGFAVMYGLFLAFGEVGPGNNLGLLASKSVGPTAARGQLYGIAAAVGKTGAFIGTYTFPYIQKSFDNKSGYLSNTGLFWVGSALAVFSACVTFLGVHNIKPDHMQEEDAAFREYLAAHGFDVSQIGEPGHREGDINPAIGGAVPRDADVYEQDVKN</sequence>
<name>A0AAF1BHX2_9TREE</name>
<feature type="transmembrane region" description="Helical" evidence="7">
    <location>
        <begin position="127"/>
        <end position="145"/>
    </location>
</feature>
<keyword evidence="3 7" id="KW-0812">Transmembrane</keyword>
<comment type="subcellular location">
    <subcellularLocation>
        <location evidence="1">Membrane</location>
        <topology evidence="1">Multi-pass membrane protein</topology>
    </subcellularLocation>
</comment>
<evidence type="ECO:0000256" key="2">
    <source>
        <dbReference type="ARBA" id="ARBA00022448"/>
    </source>
</evidence>
<feature type="transmembrane region" description="Helical" evidence="7">
    <location>
        <begin position="350"/>
        <end position="371"/>
    </location>
</feature>
<feature type="transmembrane region" description="Helical" evidence="7">
    <location>
        <begin position="171"/>
        <end position="195"/>
    </location>
</feature>
<evidence type="ECO:0000259" key="8">
    <source>
        <dbReference type="PROSITE" id="PS50850"/>
    </source>
</evidence>
<gene>
    <name evidence="9" type="primary">GIT4_2</name>
    <name evidence="9" type="ORF">LOC62_01G001673</name>
</gene>
<feature type="region of interest" description="Disordered" evidence="6">
    <location>
        <begin position="1"/>
        <end position="22"/>
    </location>
</feature>
<feature type="compositionally biased region" description="Basic and acidic residues" evidence="6">
    <location>
        <begin position="1"/>
        <end position="14"/>
    </location>
</feature>
<feature type="domain" description="Major facilitator superfamily (MFS) profile" evidence="8">
    <location>
        <begin position="30"/>
        <end position="455"/>
    </location>
</feature>
<keyword evidence="10" id="KW-1185">Reference proteome</keyword>
<dbReference type="GeneID" id="87804928"/>
<dbReference type="Pfam" id="PF07690">
    <property type="entry name" value="MFS_1"/>
    <property type="match status" value="1"/>
</dbReference>
<evidence type="ECO:0000256" key="1">
    <source>
        <dbReference type="ARBA" id="ARBA00004141"/>
    </source>
</evidence>
<reference evidence="9" key="1">
    <citation type="submission" date="2023-10" db="EMBL/GenBank/DDBJ databases">
        <authorList>
            <person name="Noh H."/>
        </authorList>
    </citation>
    <scope>NUCLEOTIDE SEQUENCE</scope>
    <source>
        <strain evidence="9">DUCC4014</strain>
    </source>
</reference>
<keyword evidence="5 7" id="KW-0472">Membrane</keyword>
<feature type="transmembrane region" description="Helical" evidence="7">
    <location>
        <begin position="253"/>
        <end position="276"/>
    </location>
</feature>
<feature type="transmembrane region" description="Helical" evidence="7">
    <location>
        <begin position="101"/>
        <end position="121"/>
    </location>
</feature>
<evidence type="ECO:0000256" key="4">
    <source>
        <dbReference type="ARBA" id="ARBA00022989"/>
    </source>
</evidence>
<dbReference type="Proteomes" id="UP000827549">
    <property type="component" value="Chromosome 1"/>
</dbReference>
<organism evidence="9 10">
    <name type="scientific">Vanrija pseudolonga</name>
    <dbReference type="NCBI Taxonomy" id="143232"/>
    <lineage>
        <taxon>Eukaryota</taxon>
        <taxon>Fungi</taxon>
        <taxon>Dikarya</taxon>
        <taxon>Basidiomycota</taxon>
        <taxon>Agaricomycotina</taxon>
        <taxon>Tremellomycetes</taxon>
        <taxon>Trichosporonales</taxon>
        <taxon>Trichosporonaceae</taxon>
        <taxon>Vanrija</taxon>
    </lineage>
</organism>
<feature type="transmembrane region" description="Helical" evidence="7">
    <location>
        <begin position="324"/>
        <end position="344"/>
    </location>
</feature>
<dbReference type="InterPro" id="IPR020846">
    <property type="entry name" value="MFS_dom"/>
</dbReference>
<feature type="transmembrane region" description="Helical" evidence="7">
    <location>
        <begin position="392"/>
        <end position="411"/>
    </location>
</feature>
<protein>
    <submittedName>
        <fullName evidence="9">Glycerophosphocholine permease GIT4</fullName>
    </submittedName>
</protein>
<dbReference type="SUPFAM" id="SSF103473">
    <property type="entry name" value="MFS general substrate transporter"/>
    <property type="match status" value="1"/>
</dbReference>
<dbReference type="GO" id="GO:0005886">
    <property type="term" value="C:plasma membrane"/>
    <property type="evidence" value="ECO:0007669"/>
    <property type="project" value="TreeGrafter"/>
</dbReference>
<keyword evidence="4 7" id="KW-1133">Transmembrane helix</keyword>
<dbReference type="Gene3D" id="1.20.1250.20">
    <property type="entry name" value="MFS general substrate transporter like domains"/>
    <property type="match status" value="1"/>
</dbReference>
<dbReference type="EMBL" id="CP086714">
    <property type="protein sequence ID" value="WOO78120.1"/>
    <property type="molecule type" value="Genomic_DNA"/>
</dbReference>
<dbReference type="GO" id="GO:0046943">
    <property type="term" value="F:carboxylic acid transmembrane transporter activity"/>
    <property type="evidence" value="ECO:0007669"/>
    <property type="project" value="TreeGrafter"/>
</dbReference>
<evidence type="ECO:0000256" key="7">
    <source>
        <dbReference type="SAM" id="Phobius"/>
    </source>
</evidence>
<feature type="transmembrane region" description="Helical" evidence="7">
    <location>
        <begin position="207"/>
        <end position="228"/>
    </location>
</feature>
<evidence type="ECO:0000256" key="5">
    <source>
        <dbReference type="ARBA" id="ARBA00023136"/>
    </source>
</evidence>
<keyword evidence="2" id="KW-0813">Transport</keyword>
<dbReference type="RefSeq" id="XP_062624152.1">
    <property type="nucleotide sequence ID" value="XM_062768168.1"/>
</dbReference>
<dbReference type="InterPro" id="IPR011701">
    <property type="entry name" value="MFS"/>
</dbReference>